<dbReference type="Proteomes" id="UP000265520">
    <property type="component" value="Unassembled WGS sequence"/>
</dbReference>
<sequence length="47" mass="5500">MLRYRVLCFTLGCNMRIDDVDTSFFLGRVCVEVIERLVVNTENSSER</sequence>
<evidence type="ECO:0000313" key="1">
    <source>
        <dbReference type="EMBL" id="MCI93577.1"/>
    </source>
</evidence>
<name>A0A392VZZ8_9FABA</name>
<evidence type="ECO:0000313" key="2">
    <source>
        <dbReference type="Proteomes" id="UP000265520"/>
    </source>
</evidence>
<accession>A0A392VZZ8</accession>
<dbReference type="EMBL" id="LXQA011332669">
    <property type="protein sequence ID" value="MCI93577.1"/>
    <property type="molecule type" value="Genomic_DNA"/>
</dbReference>
<dbReference type="AlphaFoldDB" id="A0A392VZZ8"/>
<organism evidence="1 2">
    <name type="scientific">Trifolium medium</name>
    <dbReference type="NCBI Taxonomy" id="97028"/>
    <lineage>
        <taxon>Eukaryota</taxon>
        <taxon>Viridiplantae</taxon>
        <taxon>Streptophyta</taxon>
        <taxon>Embryophyta</taxon>
        <taxon>Tracheophyta</taxon>
        <taxon>Spermatophyta</taxon>
        <taxon>Magnoliopsida</taxon>
        <taxon>eudicotyledons</taxon>
        <taxon>Gunneridae</taxon>
        <taxon>Pentapetalae</taxon>
        <taxon>rosids</taxon>
        <taxon>fabids</taxon>
        <taxon>Fabales</taxon>
        <taxon>Fabaceae</taxon>
        <taxon>Papilionoideae</taxon>
        <taxon>50 kb inversion clade</taxon>
        <taxon>NPAAA clade</taxon>
        <taxon>Hologalegina</taxon>
        <taxon>IRL clade</taxon>
        <taxon>Trifolieae</taxon>
        <taxon>Trifolium</taxon>
    </lineage>
</organism>
<reference evidence="1 2" key="1">
    <citation type="journal article" date="2018" name="Front. Plant Sci.">
        <title>Red Clover (Trifolium pratense) and Zigzag Clover (T. medium) - A Picture of Genomic Similarities and Differences.</title>
        <authorList>
            <person name="Dluhosova J."/>
            <person name="Istvanek J."/>
            <person name="Nedelnik J."/>
            <person name="Repkova J."/>
        </authorList>
    </citation>
    <scope>NUCLEOTIDE SEQUENCE [LARGE SCALE GENOMIC DNA]</scope>
    <source>
        <strain evidence="2">cv. 10/8</strain>
        <tissue evidence="1">Leaf</tissue>
    </source>
</reference>
<keyword evidence="2" id="KW-1185">Reference proteome</keyword>
<comment type="caution">
    <text evidence="1">The sequence shown here is derived from an EMBL/GenBank/DDBJ whole genome shotgun (WGS) entry which is preliminary data.</text>
</comment>
<protein>
    <submittedName>
        <fullName evidence="1">Uncharacterized protein</fullName>
    </submittedName>
</protein>
<proteinExistence type="predicted"/>
<feature type="non-terminal residue" evidence="1">
    <location>
        <position position="47"/>
    </location>
</feature>